<dbReference type="SUPFAM" id="SSF103473">
    <property type="entry name" value="MFS general substrate transporter"/>
    <property type="match status" value="1"/>
</dbReference>
<dbReference type="InterPro" id="IPR020846">
    <property type="entry name" value="MFS_dom"/>
</dbReference>
<feature type="transmembrane region" description="Helical" evidence="6">
    <location>
        <begin position="148"/>
        <end position="168"/>
    </location>
</feature>
<evidence type="ECO:0000313" key="8">
    <source>
        <dbReference type="EMBL" id="KLU91135.1"/>
    </source>
</evidence>
<evidence type="ECO:0000259" key="7">
    <source>
        <dbReference type="PROSITE" id="PS50850"/>
    </source>
</evidence>
<dbReference type="PANTHER" id="PTHR42718:SF27">
    <property type="entry name" value="TRANSPORTER, PUTATIVE-RELATED"/>
    <property type="match status" value="1"/>
</dbReference>
<accession>A0A0C4EAI5</accession>
<evidence type="ECO:0000256" key="3">
    <source>
        <dbReference type="ARBA" id="ARBA00022989"/>
    </source>
</evidence>
<reference evidence="9" key="4">
    <citation type="journal article" date="2015" name="G3 (Bethesda)">
        <title>Genome sequences of three phytopathogenic species of the Magnaporthaceae family of fungi.</title>
        <authorList>
            <person name="Okagaki L.H."/>
            <person name="Nunes C.C."/>
            <person name="Sailsbery J."/>
            <person name="Clay B."/>
            <person name="Brown D."/>
            <person name="John T."/>
            <person name="Oh Y."/>
            <person name="Young N."/>
            <person name="Fitzgerald M."/>
            <person name="Haas B.J."/>
            <person name="Zeng Q."/>
            <person name="Young S."/>
            <person name="Adiconis X."/>
            <person name="Fan L."/>
            <person name="Levin J.Z."/>
            <person name="Mitchell T.K."/>
            <person name="Okubara P.A."/>
            <person name="Farman M.L."/>
            <person name="Kohn L.M."/>
            <person name="Birren B."/>
            <person name="Ma L.-J."/>
            <person name="Dean R.A."/>
        </authorList>
    </citation>
    <scope>NUCLEOTIDE SEQUENCE</scope>
    <source>
        <strain evidence="9">ATCC 64411 / 73-15</strain>
    </source>
</reference>
<dbReference type="EnsemblFungi" id="MAPG_09658T0">
    <property type="protein sequence ID" value="MAPG_09658T0"/>
    <property type="gene ID" value="MAPG_09658"/>
</dbReference>
<reference evidence="10" key="1">
    <citation type="submission" date="2010-05" db="EMBL/GenBank/DDBJ databases">
        <title>The genome sequence of Magnaporthe poae strain ATCC 64411.</title>
        <authorList>
            <person name="Ma L.-J."/>
            <person name="Dead R."/>
            <person name="Young S."/>
            <person name="Zeng Q."/>
            <person name="Koehrsen M."/>
            <person name="Alvarado L."/>
            <person name="Berlin A."/>
            <person name="Chapman S.B."/>
            <person name="Chen Z."/>
            <person name="Freedman E."/>
            <person name="Gellesch M."/>
            <person name="Goldberg J."/>
            <person name="Griggs A."/>
            <person name="Gujja S."/>
            <person name="Heilman E.R."/>
            <person name="Heiman D."/>
            <person name="Hepburn T."/>
            <person name="Howarth C."/>
            <person name="Jen D."/>
            <person name="Larson L."/>
            <person name="Mehta T."/>
            <person name="Neiman D."/>
            <person name="Pearson M."/>
            <person name="Roberts A."/>
            <person name="Saif S."/>
            <person name="Shea T."/>
            <person name="Shenoy N."/>
            <person name="Sisk P."/>
            <person name="Stolte C."/>
            <person name="Sykes S."/>
            <person name="Walk T."/>
            <person name="White J."/>
            <person name="Yandava C."/>
            <person name="Haas B."/>
            <person name="Nusbaum C."/>
            <person name="Birren B."/>
        </authorList>
    </citation>
    <scope>NUCLEOTIDE SEQUENCE [LARGE SCALE GENOMIC DNA]</scope>
    <source>
        <strain evidence="10">ATCC 64411 / 73-15</strain>
    </source>
</reference>
<dbReference type="AlphaFoldDB" id="A0A0C4EAI5"/>
<reference evidence="9" key="5">
    <citation type="submission" date="2015-06" db="UniProtKB">
        <authorList>
            <consortium name="EnsemblFungi"/>
        </authorList>
    </citation>
    <scope>IDENTIFICATION</scope>
    <source>
        <strain evidence="9">ATCC 64411</strain>
    </source>
</reference>
<dbReference type="VEuPathDB" id="FungiDB:MAPG_09658"/>
<evidence type="ECO:0000256" key="5">
    <source>
        <dbReference type="SAM" id="MobiDB-lite"/>
    </source>
</evidence>
<dbReference type="EMBL" id="ADBL01002471">
    <property type="status" value="NOT_ANNOTATED_CDS"/>
    <property type="molecule type" value="Genomic_DNA"/>
</dbReference>
<keyword evidence="4 6" id="KW-0472">Membrane</keyword>
<gene>
    <name evidence="8" type="ORF">MAPG_09658</name>
</gene>
<feature type="transmembrane region" description="Helical" evidence="6">
    <location>
        <begin position="120"/>
        <end position="141"/>
    </location>
</feature>
<comment type="subcellular location">
    <subcellularLocation>
        <location evidence="1">Membrane</location>
        <topology evidence="1">Multi-pass membrane protein</topology>
    </subcellularLocation>
</comment>
<reference evidence="8" key="3">
    <citation type="submission" date="2011-03" db="EMBL/GenBank/DDBJ databases">
        <title>Annotation of Magnaporthe poae ATCC 64411.</title>
        <authorList>
            <person name="Ma L.-J."/>
            <person name="Dead R."/>
            <person name="Young S.K."/>
            <person name="Zeng Q."/>
            <person name="Gargeya S."/>
            <person name="Fitzgerald M."/>
            <person name="Haas B."/>
            <person name="Abouelleil A."/>
            <person name="Alvarado L."/>
            <person name="Arachchi H.M."/>
            <person name="Berlin A."/>
            <person name="Brown A."/>
            <person name="Chapman S.B."/>
            <person name="Chen Z."/>
            <person name="Dunbar C."/>
            <person name="Freedman E."/>
            <person name="Gearin G."/>
            <person name="Gellesch M."/>
            <person name="Goldberg J."/>
            <person name="Griggs A."/>
            <person name="Gujja S."/>
            <person name="Heiman D."/>
            <person name="Howarth C."/>
            <person name="Larson L."/>
            <person name="Lui A."/>
            <person name="MacDonald P.J.P."/>
            <person name="Mehta T."/>
            <person name="Montmayeur A."/>
            <person name="Murphy C."/>
            <person name="Neiman D."/>
            <person name="Pearson M."/>
            <person name="Priest M."/>
            <person name="Roberts A."/>
            <person name="Saif S."/>
            <person name="Shea T."/>
            <person name="Shenoy N."/>
            <person name="Sisk P."/>
            <person name="Stolte C."/>
            <person name="Sykes S."/>
            <person name="Yandava C."/>
            <person name="Wortman J."/>
            <person name="Nusbaum C."/>
            <person name="Birren B."/>
        </authorList>
    </citation>
    <scope>NUCLEOTIDE SEQUENCE</scope>
    <source>
        <strain evidence="8">ATCC 64411</strain>
    </source>
</reference>
<evidence type="ECO:0000313" key="9">
    <source>
        <dbReference type="EnsemblFungi" id="MAPG_09658T0"/>
    </source>
</evidence>
<dbReference type="EMBL" id="GL876976">
    <property type="protein sequence ID" value="KLU91135.1"/>
    <property type="molecule type" value="Genomic_DNA"/>
</dbReference>
<keyword evidence="10" id="KW-1185">Reference proteome</keyword>
<evidence type="ECO:0000256" key="2">
    <source>
        <dbReference type="ARBA" id="ARBA00022692"/>
    </source>
</evidence>
<dbReference type="InterPro" id="IPR036259">
    <property type="entry name" value="MFS_trans_sf"/>
</dbReference>
<reference evidence="8" key="2">
    <citation type="submission" date="2010-05" db="EMBL/GenBank/DDBJ databases">
        <title>The Genome Sequence of Magnaporthe poae strain ATCC 64411.</title>
        <authorList>
            <consortium name="The Broad Institute Genome Sequencing Platform"/>
            <consortium name="Broad Institute Genome Sequencing Center for Infectious Disease"/>
            <person name="Ma L.-J."/>
            <person name="Dead R."/>
            <person name="Young S."/>
            <person name="Zeng Q."/>
            <person name="Koehrsen M."/>
            <person name="Alvarado L."/>
            <person name="Berlin A."/>
            <person name="Chapman S.B."/>
            <person name="Chen Z."/>
            <person name="Freedman E."/>
            <person name="Gellesch M."/>
            <person name="Goldberg J."/>
            <person name="Griggs A."/>
            <person name="Gujja S."/>
            <person name="Heilman E.R."/>
            <person name="Heiman D."/>
            <person name="Hepburn T."/>
            <person name="Howarth C."/>
            <person name="Jen D."/>
            <person name="Larson L."/>
            <person name="Mehta T."/>
            <person name="Neiman D."/>
            <person name="Pearson M."/>
            <person name="Roberts A."/>
            <person name="Saif S."/>
            <person name="Shea T."/>
            <person name="Shenoy N."/>
            <person name="Sisk P."/>
            <person name="Stolte C."/>
            <person name="Sykes S."/>
            <person name="Walk T."/>
            <person name="White J."/>
            <person name="Yandava C."/>
            <person name="Haas B."/>
            <person name="Nusbaum C."/>
            <person name="Birren B."/>
        </authorList>
    </citation>
    <scope>NUCLEOTIDE SEQUENCE</scope>
    <source>
        <strain evidence="8">ATCC 64411</strain>
    </source>
</reference>
<evidence type="ECO:0000313" key="10">
    <source>
        <dbReference type="Proteomes" id="UP000011715"/>
    </source>
</evidence>
<feature type="transmembrane region" description="Helical" evidence="6">
    <location>
        <begin position="88"/>
        <end position="108"/>
    </location>
</feature>
<dbReference type="PANTHER" id="PTHR42718">
    <property type="entry name" value="MAJOR FACILITATOR SUPERFAMILY MULTIDRUG TRANSPORTER MFSC"/>
    <property type="match status" value="1"/>
</dbReference>
<feature type="transmembrane region" description="Helical" evidence="6">
    <location>
        <begin position="207"/>
        <end position="226"/>
    </location>
</feature>
<dbReference type="Gene3D" id="1.20.1720.10">
    <property type="entry name" value="Multidrug resistance protein D"/>
    <property type="match status" value="1"/>
</dbReference>
<dbReference type="GO" id="GO:0022857">
    <property type="term" value="F:transmembrane transporter activity"/>
    <property type="evidence" value="ECO:0007669"/>
    <property type="project" value="InterPro"/>
</dbReference>
<dbReference type="EMBL" id="ADBL01002470">
    <property type="status" value="NOT_ANNOTATED_CDS"/>
    <property type="molecule type" value="Genomic_DNA"/>
</dbReference>
<feature type="region of interest" description="Disordered" evidence="5">
    <location>
        <begin position="44"/>
        <end position="66"/>
    </location>
</feature>
<protein>
    <submittedName>
        <fullName evidence="8">Integral membrane protein</fullName>
    </submittedName>
</protein>
<feature type="transmembrane region" description="Helical" evidence="6">
    <location>
        <begin position="174"/>
        <end position="195"/>
    </location>
</feature>
<dbReference type="Proteomes" id="UP000011715">
    <property type="component" value="Unassembled WGS sequence"/>
</dbReference>
<feature type="transmembrane region" description="Helical" evidence="6">
    <location>
        <begin position="238"/>
        <end position="263"/>
    </location>
</feature>
<dbReference type="PROSITE" id="PS50850">
    <property type="entry name" value="MFS"/>
    <property type="match status" value="1"/>
</dbReference>
<evidence type="ECO:0000256" key="4">
    <source>
        <dbReference type="ARBA" id="ARBA00023136"/>
    </source>
</evidence>
<dbReference type="GO" id="GO:0016020">
    <property type="term" value="C:membrane"/>
    <property type="evidence" value="ECO:0007669"/>
    <property type="project" value="UniProtKB-SubCell"/>
</dbReference>
<sequence>MTTTATVTAESLLQPIVPPVSDQLPVRAQAPGRILGGVDGHLSSITPSEGRSGDPSDNDGSLVGLEVDHPSANRRPMFLTVMAIMQPALINFLTSFSNGIITVCLPTIARSVDLQRQLYLWPISVYGLTSGSVLLLAGSVADLIGARAVELTGVSILGLFTLATGFAQTGEQLVAFRAIQGIGVAMHLPASVSLVAAATEKGRARNFGFASLGFSQPLGFSVGLVLGGVLAEYSSWRIGFYVPGALFTAAAMLLCTAVAVIGLRKVGKVGVKRE</sequence>
<dbReference type="OrthoDB" id="2130629at2759"/>
<evidence type="ECO:0000256" key="1">
    <source>
        <dbReference type="ARBA" id="ARBA00004141"/>
    </source>
</evidence>
<proteinExistence type="predicted"/>
<name>A0A0C4EAI5_MAGP6</name>
<dbReference type="InterPro" id="IPR011701">
    <property type="entry name" value="MFS"/>
</dbReference>
<keyword evidence="2 6" id="KW-0812">Transmembrane</keyword>
<feature type="domain" description="Major facilitator superfamily (MFS) profile" evidence="7">
    <location>
        <begin position="83"/>
        <end position="274"/>
    </location>
</feature>
<dbReference type="STRING" id="644358.A0A0C4EAI5"/>
<keyword evidence="3 6" id="KW-1133">Transmembrane helix</keyword>
<dbReference type="Pfam" id="PF07690">
    <property type="entry name" value="MFS_1"/>
    <property type="match status" value="1"/>
</dbReference>
<organism evidence="9 10">
    <name type="scientific">Magnaporthiopsis poae (strain ATCC 64411 / 73-15)</name>
    <name type="common">Kentucky bluegrass fungus</name>
    <name type="synonym">Magnaporthe poae</name>
    <dbReference type="NCBI Taxonomy" id="644358"/>
    <lineage>
        <taxon>Eukaryota</taxon>
        <taxon>Fungi</taxon>
        <taxon>Dikarya</taxon>
        <taxon>Ascomycota</taxon>
        <taxon>Pezizomycotina</taxon>
        <taxon>Sordariomycetes</taxon>
        <taxon>Sordariomycetidae</taxon>
        <taxon>Magnaporthales</taxon>
        <taxon>Magnaporthaceae</taxon>
        <taxon>Magnaporthiopsis</taxon>
    </lineage>
</organism>
<dbReference type="eggNOG" id="KOG0254">
    <property type="taxonomic scope" value="Eukaryota"/>
</dbReference>
<evidence type="ECO:0000256" key="6">
    <source>
        <dbReference type="SAM" id="Phobius"/>
    </source>
</evidence>